<dbReference type="PANTHER" id="PTHR40516:SF1">
    <property type="entry name" value="ANTITOXIN CHPS-RELATED"/>
    <property type="match status" value="1"/>
</dbReference>
<dbReference type="AlphaFoldDB" id="A0A0P6XU63"/>
<dbReference type="STRING" id="229920.ADM99_04980"/>
<dbReference type="InterPro" id="IPR039052">
    <property type="entry name" value="Antitox_PemI-like"/>
</dbReference>
<dbReference type="Pfam" id="PF04014">
    <property type="entry name" value="MazE_antitoxin"/>
    <property type="match status" value="1"/>
</dbReference>
<dbReference type="Gene3D" id="2.10.260.10">
    <property type="match status" value="1"/>
</dbReference>
<evidence type="ECO:0000313" key="3">
    <source>
        <dbReference type="Proteomes" id="UP000050430"/>
    </source>
</evidence>
<gene>
    <name evidence="2" type="ORF">ADM99_04980</name>
</gene>
<dbReference type="SUPFAM" id="SSF89447">
    <property type="entry name" value="AbrB/MazE/MraZ-like"/>
    <property type="match status" value="1"/>
</dbReference>
<dbReference type="GO" id="GO:0097351">
    <property type="term" value="F:toxin sequestering activity"/>
    <property type="evidence" value="ECO:0007669"/>
    <property type="project" value="InterPro"/>
</dbReference>
<evidence type="ECO:0000259" key="1">
    <source>
        <dbReference type="SMART" id="SM00966"/>
    </source>
</evidence>
<keyword evidence="3" id="KW-1185">Reference proteome</keyword>
<proteinExistence type="predicted"/>
<reference evidence="2 3" key="1">
    <citation type="submission" date="2015-07" db="EMBL/GenBank/DDBJ databases">
        <title>Genome sequence of Leptolinea tardivitalis DSM 16556.</title>
        <authorList>
            <person name="Hemp J."/>
            <person name="Ward L.M."/>
            <person name="Pace L.A."/>
            <person name="Fischer W.W."/>
        </authorList>
    </citation>
    <scope>NUCLEOTIDE SEQUENCE [LARGE SCALE GENOMIC DNA]</scope>
    <source>
        <strain evidence="2 3">YMTK-2</strain>
    </source>
</reference>
<name>A0A0P6XU63_9CHLR</name>
<comment type="caution">
    <text evidence="2">The sequence shown here is derived from an EMBL/GenBank/DDBJ whole genome shotgun (WGS) entry which is preliminary data.</text>
</comment>
<dbReference type="InterPro" id="IPR037914">
    <property type="entry name" value="SpoVT-AbrB_sf"/>
</dbReference>
<dbReference type="InterPro" id="IPR007159">
    <property type="entry name" value="SpoVT-AbrB_dom"/>
</dbReference>
<dbReference type="EMBL" id="LGCK01000007">
    <property type="protein sequence ID" value="KPL72972.1"/>
    <property type="molecule type" value="Genomic_DNA"/>
</dbReference>
<dbReference type="Proteomes" id="UP000050430">
    <property type="component" value="Unassembled WGS sequence"/>
</dbReference>
<evidence type="ECO:0000313" key="2">
    <source>
        <dbReference type="EMBL" id="KPL72972.1"/>
    </source>
</evidence>
<dbReference type="PANTHER" id="PTHR40516">
    <property type="entry name" value="ANTITOXIN CHPS-RELATED"/>
    <property type="match status" value="1"/>
</dbReference>
<feature type="domain" description="SpoVT-AbrB" evidence="1">
    <location>
        <begin position="6"/>
        <end position="51"/>
    </location>
</feature>
<accession>A0A0P6XU63</accession>
<organism evidence="2 3">
    <name type="scientific">Leptolinea tardivitalis</name>
    <dbReference type="NCBI Taxonomy" id="229920"/>
    <lineage>
        <taxon>Bacteria</taxon>
        <taxon>Bacillati</taxon>
        <taxon>Chloroflexota</taxon>
        <taxon>Anaerolineae</taxon>
        <taxon>Anaerolineales</taxon>
        <taxon>Anaerolineaceae</taxon>
        <taxon>Leptolinea</taxon>
    </lineage>
</organism>
<dbReference type="SMART" id="SM00966">
    <property type="entry name" value="SpoVT_AbrB"/>
    <property type="match status" value="1"/>
</dbReference>
<protein>
    <recommendedName>
        <fullName evidence="1">SpoVT-AbrB domain-containing protein</fullName>
    </recommendedName>
</protein>
<sequence>MKKRISKWGSGYGIRVPKSILNKLGLSDGDEVFVNIENEQIVIKPLKNPSPSFDELVSKITPENIHKEIDFGPRIGNEFW</sequence>
<dbReference type="GO" id="GO:0003677">
    <property type="term" value="F:DNA binding"/>
    <property type="evidence" value="ECO:0007669"/>
    <property type="project" value="InterPro"/>
</dbReference>